<dbReference type="InterPro" id="IPR010870">
    <property type="entry name" value="Porin_O/P"/>
</dbReference>
<evidence type="ECO:0000313" key="2">
    <source>
        <dbReference type="EMBL" id="AVI50367.1"/>
    </source>
</evidence>
<dbReference type="EMBL" id="CP027062">
    <property type="protein sequence ID" value="AVI50367.1"/>
    <property type="molecule type" value="Genomic_DNA"/>
</dbReference>
<dbReference type="Gene3D" id="2.40.160.10">
    <property type="entry name" value="Porin"/>
    <property type="match status" value="1"/>
</dbReference>
<proteinExistence type="predicted"/>
<reference evidence="2 3" key="1">
    <citation type="submission" date="2018-02" db="EMBL/GenBank/DDBJ databases">
        <title>Genomic analysis of the strain RR4-38 isolated from a seawater recirculating aquaculture system.</title>
        <authorList>
            <person name="Kim Y.-S."/>
            <person name="Jang Y.H."/>
            <person name="Kim K.-H."/>
        </authorList>
    </citation>
    <scope>NUCLEOTIDE SEQUENCE [LARGE SCALE GENOMIC DNA]</scope>
    <source>
        <strain evidence="2 3">RR4-38</strain>
    </source>
</reference>
<name>A0A2S0HUL1_9FLAO</name>
<evidence type="ECO:0000256" key="1">
    <source>
        <dbReference type="SAM" id="SignalP"/>
    </source>
</evidence>
<dbReference type="OrthoDB" id="5442696at2"/>
<feature type="chain" id="PRO_5015459117" evidence="1">
    <location>
        <begin position="21"/>
        <end position="408"/>
    </location>
</feature>
<keyword evidence="1" id="KW-0732">Signal</keyword>
<accession>A0A2S0HUL1</accession>
<feature type="signal peptide" evidence="1">
    <location>
        <begin position="1"/>
        <end position="20"/>
    </location>
</feature>
<sequence length="408" mass="45840">MKHPYLLLVVALILFGTTNAQEISDTSFGKGMINFVAKDSSFSVKFAPRFQVRYMADWQHDGDNYGSAEQNFLVRRARLKFDGFVFNPRIKYKIELGLSNRDISGANQFNRNTPRYILDAVIKWNFYENFELWAGQTKLPGNVERVVSSGNLQFIDRSILNSRFNIDRDAGIQLRHHTNLGGDFFIREKIAVSQGEGRNVTQGNEGGLQYTARLELLPFGWFKSGGDYSQSDLKRESTPKLMIGATYDYNQDAVKTRSNLGSYMFLSDGSLYETDQSTIFVDAMFKYKGFSFMGEYANRDADNPVAVEANGSPAVDSDGLPTGDVVLIGNSINLQAAYLFENNYEIAARFSTADYDAITGRAMEEQYTLGVSRYVVGHKLKVQSDFTYGTAGGNADFLEFRIGFDVHL</sequence>
<protein>
    <submittedName>
        <fullName evidence="2">Porin</fullName>
    </submittedName>
</protein>
<evidence type="ECO:0000313" key="3">
    <source>
        <dbReference type="Proteomes" id="UP000238442"/>
    </source>
</evidence>
<dbReference type="InterPro" id="IPR023614">
    <property type="entry name" value="Porin_dom_sf"/>
</dbReference>
<gene>
    <name evidence="2" type="ORF">C5O00_03995</name>
</gene>
<organism evidence="2 3">
    <name type="scientific">Pukyongia salina</name>
    <dbReference type="NCBI Taxonomy" id="2094025"/>
    <lineage>
        <taxon>Bacteria</taxon>
        <taxon>Pseudomonadati</taxon>
        <taxon>Bacteroidota</taxon>
        <taxon>Flavobacteriia</taxon>
        <taxon>Flavobacteriales</taxon>
        <taxon>Flavobacteriaceae</taxon>
        <taxon>Pukyongia</taxon>
    </lineage>
</organism>
<dbReference type="Proteomes" id="UP000238442">
    <property type="component" value="Chromosome"/>
</dbReference>
<dbReference type="Pfam" id="PF07396">
    <property type="entry name" value="Porin_O_P"/>
    <property type="match status" value="1"/>
</dbReference>
<dbReference type="KEGG" id="aue:C5O00_03995"/>
<dbReference type="SUPFAM" id="SSF56935">
    <property type="entry name" value="Porins"/>
    <property type="match status" value="1"/>
</dbReference>
<dbReference type="RefSeq" id="WP_105215154.1">
    <property type="nucleotide sequence ID" value="NZ_CP027062.1"/>
</dbReference>
<keyword evidence="3" id="KW-1185">Reference proteome</keyword>
<dbReference type="AlphaFoldDB" id="A0A2S0HUL1"/>